<keyword evidence="11 12" id="KW-0131">Cell cycle</keyword>
<dbReference type="GO" id="GO:0032153">
    <property type="term" value="C:cell division site"/>
    <property type="evidence" value="ECO:0007669"/>
    <property type="project" value="TreeGrafter"/>
</dbReference>
<sequence length="337" mass="37265">MSAQLTPDQPGKRIGATERHRVDSPPVEATEARVQLQAWLNSHRASFLDSAWRIVRQPFGSFFTCLVIAVALSLPMGLTLLLNNLNQLGASWQQAAQISVFFELKTTDRQAQALLADLQSHEGIAEVQWISREQALQDFSSFSGLGQVLQELPDNPLPSSLLITPLQIDPDGLQELVHSLENMPHVQQVQLDLQWVERLAAMLRLGERFIFALTLVLIAALLLVVGNTIRLHIENRRTEIEVIKLVGGTDGYVRRPFLYMGALYGVGGGCLAWLLLVWGFAWLNQSVTELASLYASDFRLAGVSLDDGFSLLIGAVLLGYIGAWLAVARHLRELLPS</sequence>
<dbReference type="PANTHER" id="PTHR47755:SF1">
    <property type="entry name" value="CELL DIVISION PROTEIN FTSX"/>
    <property type="match status" value="1"/>
</dbReference>
<accession>A0A4R6U0A3</accession>
<evidence type="ECO:0000256" key="9">
    <source>
        <dbReference type="ARBA" id="ARBA00022989"/>
    </source>
</evidence>
<dbReference type="GO" id="GO:0005886">
    <property type="term" value="C:plasma membrane"/>
    <property type="evidence" value="ECO:0007669"/>
    <property type="project" value="UniProtKB-SubCell"/>
</dbReference>
<dbReference type="PIRSF" id="PIRSF003097">
    <property type="entry name" value="FtsX"/>
    <property type="match status" value="1"/>
</dbReference>
<protein>
    <recommendedName>
        <fullName evidence="4 12">Cell division protein FtsX</fullName>
    </recommendedName>
</protein>
<dbReference type="Pfam" id="PF18075">
    <property type="entry name" value="FtsX_ECD"/>
    <property type="match status" value="1"/>
</dbReference>
<feature type="region of interest" description="Disordered" evidence="13">
    <location>
        <begin position="1"/>
        <end position="26"/>
    </location>
</feature>
<keyword evidence="7 12" id="KW-0132">Cell division</keyword>
<keyword evidence="6 12" id="KW-0997">Cell inner membrane</keyword>
<comment type="similarity">
    <text evidence="2 12">Belongs to the ABC-4 integral membrane protein family. FtsX subfamily.</text>
</comment>
<gene>
    <name evidence="17" type="ORF">DFQ45_1064</name>
</gene>
<evidence type="ECO:0000259" key="15">
    <source>
        <dbReference type="Pfam" id="PF02687"/>
    </source>
</evidence>
<organism evidence="17 18">
    <name type="scientific">Thiopseudomonas denitrificans</name>
    <dbReference type="NCBI Taxonomy" id="1501432"/>
    <lineage>
        <taxon>Bacteria</taxon>
        <taxon>Pseudomonadati</taxon>
        <taxon>Pseudomonadota</taxon>
        <taxon>Gammaproteobacteria</taxon>
        <taxon>Pseudomonadales</taxon>
        <taxon>Pseudomonadaceae</taxon>
        <taxon>Thiopseudomonas</taxon>
    </lineage>
</organism>
<dbReference type="EMBL" id="SNYK01000006">
    <property type="protein sequence ID" value="TDQ37779.1"/>
    <property type="molecule type" value="Genomic_DNA"/>
</dbReference>
<dbReference type="Proteomes" id="UP000294575">
    <property type="component" value="Unassembled WGS sequence"/>
</dbReference>
<feature type="transmembrane region" description="Helical" evidence="14">
    <location>
        <begin position="308"/>
        <end position="327"/>
    </location>
</feature>
<keyword evidence="18" id="KW-1185">Reference proteome</keyword>
<dbReference type="Gene3D" id="3.30.70.3040">
    <property type="match status" value="1"/>
</dbReference>
<dbReference type="OrthoDB" id="9813411at2"/>
<comment type="caution">
    <text evidence="17">The sequence shown here is derived from an EMBL/GenBank/DDBJ whole genome shotgun (WGS) entry which is preliminary data.</text>
</comment>
<dbReference type="RefSeq" id="WP_101495997.1">
    <property type="nucleotide sequence ID" value="NZ_LNJZ01000003.1"/>
</dbReference>
<keyword evidence="8 14" id="KW-0812">Transmembrane</keyword>
<dbReference type="InterPro" id="IPR040690">
    <property type="entry name" value="FtsX_ECD"/>
</dbReference>
<evidence type="ECO:0000256" key="5">
    <source>
        <dbReference type="ARBA" id="ARBA00022475"/>
    </source>
</evidence>
<dbReference type="AlphaFoldDB" id="A0A4R6U0A3"/>
<evidence type="ECO:0000256" key="8">
    <source>
        <dbReference type="ARBA" id="ARBA00022692"/>
    </source>
</evidence>
<evidence type="ECO:0000256" key="14">
    <source>
        <dbReference type="SAM" id="Phobius"/>
    </source>
</evidence>
<evidence type="ECO:0000256" key="13">
    <source>
        <dbReference type="SAM" id="MobiDB-lite"/>
    </source>
</evidence>
<evidence type="ECO:0000256" key="11">
    <source>
        <dbReference type="ARBA" id="ARBA00023306"/>
    </source>
</evidence>
<dbReference type="InterPro" id="IPR047590">
    <property type="entry name" value="FtsX_proteobact-type"/>
</dbReference>
<keyword evidence="5 12" id="KW-1003">Cell membrane</keyword>
<evidence type="ECO:0000256" key="4">
    <source>
        <dbReference type="ARBA" id="ARBA00021907"/>
    </source>
</evidence>
<evidence type="ECO:0000256" key="1">
    <source>
        <dbReference type="ARBA" id="ARBA00004429"/>
    </source>
</evidence>
<comment type="function">
    <text evidence="12">Part of the ABC transporter FtsEX involved in cellular division.</text>
</comment>
<feature type="domain" description="ABC3 transporter permease C-terminal" evidence="15">
    <location>
        <begin position="213"/>
        <end position="328"/>
    </location>
</feature>
<evidence type="ECO:0000256" key="3">
    <source>
        <dbReference type="ARBA" id="ARBA00011160"/>
    </source>
</evidence>
<comment type="subunit">
    <text evidence="3">Forms a membrane-associated complex with FtsE.</text>
</comment>
<dbReference type="NCBIfam" id="TIGR00439">
    <property type="entry name" value="FtsX_Gneg"/>
    <property type="match status" value="1"/>
</dbReference>
<reference evidence="17 18" key="1">
    <citation type="submission" date="2019-03" db="EMBL/GenBank/DDBJ databases">
        <title>Genomic Encyclopedia of Type Strains, Phase IV (KMG-IV): sequencing the most valuable type-strain genomes for metagenomic binning, comparative biology and taxonomic classification.</title>
        <authorList>
            <person name="Goeker M."/>
        </authorList>
    </citation>
    <scope>NUCLEOTIDE SEQUENCE [LARGE SCALE GENOMIC DNA]</scope>
    <source>
        <strain evidence="17 18">DSM 28679</strain>
    </source>
</reference>
<evidence type="ECO:0000313" key="17">
    <source>
        <dbReference type="EMBL" id="TDQ37779.1"/>
    </source>
</evidence>
<feature type="transmembrane region" description="Helical" evidence="14">
    <location>
        <begin position="62"/>
        <end position="82"/>
    </location>
</feature>
<feature type="transmembrane region" description="Helical" evidence="14">
    <location>
        <begin position="209"/>
        <end position="229"/>
    </location>
</feature>
<evidence type="ECO:0000313" key="18">
    <source>
        <dbReference type="Proteomes" id="UP000294575"/>
    </source>
</evidence>
<evidence type="ECO:0000259" key="16">
    <source>
        <dbReference type="Pfam" id="PF18075"/>
    </source>
</evidence>
<evidence type="ECO:0000256" key="10">
    <source>
        <dbReference type="ARBA" id="ARBA00023136"/>
    </source>
</evidence>
<proteinExistence type="inferred from homology"/>
<evidence type="ECO:0000256" key="2">
    <source>
        <dbReference type="ARBA" id="ARBA00007379"/>
    </source>
</evidence>
<evidence type="ECO:0000256" key="12">
    <source>
        <dbReference type="PIRNR" id="PIRNR003097"/>
    </source>
</evidence>
<dbReference type="GO" id="GO:0051301">
    <property type="term" value="P:cell division"/>
    <property type="evidence" value="ECO:0007669"/>
    <property type="project" value="UniProtKB-KW"/>
</dbReference>
<feature type="domain" description="FtsX extracellular" evidence="16">
    <location>
        <begin position="97"/>
        <end position="189"/>
    </location>
</feature>
<evidence type="ECO:0000256" key="6">
    <source>
        <dbReference type="ARBA" id="ARBA00022519"/>
    </source>
</evidence>
<name>A0A4R6U0A3_9GAMM</name>
<dbReference type="PANTHER" id="PTHR47755">
    <property type="entry name" value="CELL DIVISION PROTEIN FTSX"/>
    <property type="match status" value="1"/>
</dbReference>
<keyword evidence="10 12" id="KW-0472">Membrane</keyword>
<evidence type="ECO:0000256" key="7">
    <source>
        <dbReference type="ARBA" id="ARBA00022618"/>
    </source>
</evidence>
<dbReference type="Pfam" id="PF02687">
    <property type="entry name" value="FtsX"/>
    <property type="match status" value="1"/>
</dbReference>
<dbReference type="InterPro" id="IPR003838">
    <property type="entry name" value="ABC3_permease_C"/>
</dbReference>
<comment type="subcellular location">
    <subcellularLocation>
        <location evidence="1">Cell inner membrane</location>
        <topology evidence="1">Multi-pass membrane protein</topology>
    </subcellularLocation>
</comment>
<feature type="transmembrane region" description="Helical" evidence="14">
    <location>
        <begin position="262"/>
        <end position="283"/>
    </location>
</feature>
<dbReference type="InterPro" id="IPR004513">
    <property type="entry name" value="FtsX"/>
</dbReference>
<keyword evidence="9 14" id="KW-1133">Transmembrane helix</keyword>